<name>A0ABX4BM85_FLAFR</name>
<keyword evidence="3" id="KW-0326">Glycosidase</keyword>
<comment type="caution">
    <text evidence="6">The sequence shown here is derived from an EMBL/GenBank/DDBJ whole genome shotgun (WGS) entry which is preliminary data.</text>
</comment>
<dbReference type="InterPro" id="IPR008928">
    <property type="entry name" value="6-hairpin_glycosidase_sf"/>
</dbReference>
<dbReference type="InterPro" id="IPR004888">
    <property type="entry name" value="Glycoside_hydrolase_63"/>
</dbReference>
<gene>
    <name evidence="6" type="ORF">B0A65_16230</name>
</gene>
<accession>A0ABX4BM85</accession>
<proteinExistence type="inferred from homology"/>
<evidence type="ECO:0000256" key="4">
    <source>
        <dbReference type="SAM" id="SignalP"/>
    </source>
</evidence>
<keyword evidence="7" id="KW-1185">Reference proteome</keyword>
<organism evidence="6 7">
    <name type="scientific">Flavobacterium frigidimaris</name>
    <dbReference type="NCBI Taxonomy" id="262320"/>
    <lineage>
        <taxon>Bacteria</taxon>
        <taxon>Pseudomonadati</taxon>
        <taxon>Bacteroidota</taxon>
        <taxon>Flavobacteriia</taxon>
        <taxon>Flavobacteriales</taxon>
        <taxon>Flavobacteriaceae</taxon>
        <taxon>Flavobacterium</taxon>
    </lineage>
</organism>
<dbReference type="InterPro" id="IPR054491">
    <property type="entry name" value="MGH1-like_GH"/>
</dbReference>
<protein>
    <recommendedName>
        <fullName evidence="5">Mannosylglycerate hydrolase MGH1-like glycoside hydrolase domain-containing protein</fullName>
    </recommendedName>
</protein>
<evidence type="ECO:0000313" key="6">
    <source>
        <dbReference type="EMBL" id="OXA77398.1"/>
    </source>
</evidence>
<sequence>MMKKIFSFLLFLCFLSQITAQKPVIELGTADWGKGIKKLYIPEKLVAENNFIKNTPQNFDTPPTFDQIKEKLPQPFWKTKNEAILCYWKAWEIAFSNLHKVSPENGFVSPYIDAAFNGNIFMWDTAFMTLFGRYGSRAFNFQSSLDNFYSKQKPDGFICRQIYGTNGEDCFERYDPSSTGPNILPWSEWEYYTNFNDKARLAKVFPALLAYYNWFNLNRSWKDGTYYSTGWGCGMDNQPRLQSEYSVRWSNGQTSWIDTTLQEIFAARFLIKMAVELDRENEVKNLKEEVEYLTKFVNEKMWNEKLNFYTDAFKDGSLSNLQSIGSYWALLADVVPENRINQFISPLSDTKKFNRPHRVPTLSADSPDYNAEGGYWRGSVWAPTSYMVLRGLNQIHQDSLAHEIATNHFDNVLKVYTQTGTFFENYSPEKVQGNDRKDFVGWTGLTPIAVLFEYIFGIRADVPNNKIVWDVTLKDEFGVKQYPFGTDDTIDFYCKSRKDTKRMPQISVKSSTDFTLTLLWAGGKKDILIKGKKI</sequence>
<dbReference type="Proteomes" id="UP000198382">
    <property type="component" value="Unassembled WGS sequence"/>
</dbReference>
<dbReference type="InterPro" id="IPR012341">
    <property type="entry name" value="6hp_glycosidase-like_sf"/>
</dbReference>
<evidence type="ECO:0000256" key="1">
    <source>
        <dbReference type="ARBA" id="ARBA00010833"/>
    </source>
</evidence>
<feature type="signal peptide" evidence="4">
    <location>
        <begin position="1"/>
        <end position="20"/>
    </location>
</feature>
<dbReference type="Gene3D" id="1.50.10.10">
    <property type="match status" value="1"/>
</dbReference>
<dbReference type="PANTHER" id="PTHR10412:SF11">
    <property type="entry name" value="MANNOSYL-OLIGOSACCHARIDE GLUCOSIDASE"/>
    <property type="match status" value="1"/>
</dbReference>
<keyword evidence="4" id="KW-0732">Signal</keyword>
<evidence type="ECO:0000313" key="7">
    <source>
        <dbReference type="Proteomes" id="UP000198382"/>
    </source>
</evidence>
<evidence type="ECO:0000256" key="2">
    <source>
        <dbReference type="ARBA" id="ARBA00022801"/>
    </source>
</evidence>
<evidence type="ECO:0000256" key="3">
    <source>
        <dbReference type="ARBA" id="ARBA00023295"/>
    </source>
</evidence>
<dbReference type="Pfam" id="PF22422">
    <property type="entry name" value="MGH1-like_GH"/>
    <property type="match status" value="1"/>
</dbReference>
<comment type="similarity">
    <text evidence="1">Belongs to the glycosyl hydrolase 63 family.</text>
</comment>
<keyword evidence="2" id="KW-0378">Hydrolase</keyword>
<reference evidence="6 7" key="1">
    <citation type="submission" date="2016-11" db="EMBL/GenBank/DDBJ databases">
        <title>Whole genomes of Flavobacteriaceae.</title>
        <authorList>
            <person name="Stine C."/>
            <person name="Li C."/>
            <person name="Tadesse D."/>
        </authorList>
    </citation>
    <scope>NUCLEOTIDE SEQUENCE [LARGE SCALE GENOMIC DNA]</scope>
    <source>
        <strain evidence="6 7">DSM 15937</strain>
    </source>
</reference>
<evidence type="ECO:0000259" key="5">
    <source>
        <dbReference type="Pfam" id="PF22422"/>
    </source>
</evidence>
<feature type="chain" id="PRO_5045382901" description="Mannosylglycerate hydrolase MGH1-like glycoside hydrolase domain-containing protein" evidence="4">
    <location>
        <begin position="21"/>
        <end position="534"/>
    </location>
</feature>
<dbReference type="PANTHER" id="PTHR10412">
    <property type="entry name" value="MANNOSYL-OLIGOSACCHARIDE GLUCOSIDASE"/>
    <property type="match status" value="1"/>
</dbReference>
<dbReference type="SUPFAM" id="SSF48208">
    <property type="entry name" value="Six-hairpin glycosidases"/>
    <property type="match status" value="1"/>
</dbReference>
<feature type="domain" description="Mannosylglycerate hydrolase MGH1-like glycoside hydrolase" evidence="5">
    <location>
        <begin position="121"/>
        <end position="439"/>
    </location>
</feature>
<dbReference type="EMBL" id="MUGV01000028">
    <property type="protein sequence ID" value="OXA77398.1"/>
    <property type="molecule type" value="Genomic_DNA"/>
</dbReference>